<keyword evidence="2" id="KW-0479">Metal-binding</keyword>
<dbReference type="Pfam" id="PF04055">
    <property type="entry name" value="Radical_SAM"/>
    <property type="match status" value="1"/>
</dbReference>
<proteinExistence type="predicted"/>
<dbReference type="AlphaFoldDB" id="A0A382B3W8"/>
<keyword evidence="4" id="KW-0411">Iron-sulfur</keyword>
<dbReference type="InterPro" id="IPR007197">
    <property type="entry name" value="rSAM"/>
</dbReference>
<dbReference type="InterPro" id="IPR058240">
    <property type="entry name" value="rSAM_sf"/>
</dbReference>
<evidence type="ECO:0000256" key="3">
    <source>
        <dbReference type="ARBA" id="ARBA00023004"/>
    </source>
</evidence>
<organism evidence="6">
    <name type="scientific">marine metagenome</name>
    <dbReference type="NCBI Taxonomy" id="408172"/>
    <lineage>
        <taxon>unclassified sequences</taxon>
        <taxon>metagenomes</taxon>
        <taxon>ecological metagenomes</taxon>
    </lineage>
</organism>
<dbReference type="CDD" id="cd01335">
    <property type="entry name" value="Radical_SAM"/>
    <property type="match status" value="1"/>
</dbReference>
<sequence>MIFKKHLNFKFIARMINWHLKYYFLGHGTPISAGVYINDVCNYKCKMCDIRMKEDPVIYPRKAQERDIDALSNMGVIYYSISGGEPTLVKDLPERLAYACTKLPYVHLV</sequence>
<dbReference type="EMBL" id="UINC01028105">
    <property type="protein sequence ID" value="SVB08506.1"/>
    <property type="molecule type" value="Genomic_DNA"/>
</dbReference>
<gene>
    <name evidence="6" type="ORF">METZ01_LOCUS161360</name>
</gene>
<keyword evidence="3" id="KW-0408">Iron</keyword>
<evidence type="ECO:0000313" key="6">
    <source>
        <dbReference type="EMBL" id="SVB08506.1"/>
    </source>
</evidence>
<evidence type="ECO:0000256" key="1">
    <source>
        <dbReference type="ARBA" id="ARBA00022691"/>
    </source>
</evidence>
<dbReference type="SUPFAM" id="SSF102114">
    <property type="entry name" value="Radical SAM enzymes"/>
    <property type="match status" value="1"/>
</dbReference>
<evidence type="ECO:0000256" key="4">
    <source>
        <dbReference type="ARBA" id="ARBA00023014"/>
    </source>
</evidence>
<evidence type="ECO:0000259" key="5">
    <source>
        <dbReference type="Pfam" id="PF04055"/>
    </source>
</evidence>
<accession>A0A382B3W8</accession>
<name>A0A382B3W8_9ZZZZ</name>
<keyword evidence="1" id="KW-0949">S-adenosyl-L-methionine</keyword>
<dbReference type="InterPro" id="IPR013785">
    <property type="entry name" value="Aldolase_TIM"/>
</dbReference>
<dbReference type="GO" id="GO:0051536">
    <property type="term" value="F:iron-sulfur cluster binding"/>
    <property type="evidence" value="ECO:0007669"/>
    <property type="project" value="UniProtKB-KW"/>
</dbReference>
<dbReference type="Gene3D" id="3.20.20.70">
    <property type="entry name" value="Aldolase class I"/>
    <property type="match status" value="1"/>
</dbReference>
<feature type="non-terminal residue" evidence="6">
    <location>
        <position position="109"/>
    </location>
</feature>
<dbReference type="SFLD" id="SFLDS00029">
    <property type="entry name" value="Radical_SAM"/>
    <property type="match status" value="1"/>
</dbReference>
<feature type="domain" description="Radical SAM core" evidence="5">
    <location>
        <begin position="37"/>
        <end position="103"/>
    </location>
</feature>
<dbReference type="GO" id="GO:0046872">
    <property type="term" value="F:metal ion binding"/>
    <property type="evidence" value="ECO:0007669"/>
    <property type="project" value="UniProtKB-KW"/>
</dbReference>
<dbReference type="GO" id="GO:0003824">
    <property type="term" value="F:catalytic activity"/>
    <property type="evidence" value="ECO:0007669"/>
    <property type="project" value="InterPro"/>
</dbReference>
<protein>
    <recommendedName>
        <fullName evidence="5">Radical SAM core domain-containing protein</fullName>
    </recommendedName>
</protein>
<evidence type="ECO:0000256" key="2">
    <source>
        <dbReference type="ARBA" id="ARBA00022723"/>
    </source>
</evidence>
<reference evidence="6" key="1">
    <citation type="submission" date="2018-05" db="EMBL/GenBank/DDBJ databases">
        <authorList>
            <person name="Lanie J.A."/>
            <person name="Ng W.-L."/>
            <person name="Kazmierczak K.M."/>
            <person name="Andrzejewski T.M."/>
            <person name="Davidsen T.M."/>
            <person name="Wayne K.J."/>
            <person name="Tettelin H."/>
            <person name="Glass J.I."/>
            <person name="Rusch D."/>
            <person name="Podicherti R."/>
            <person name="Tsui H.-C.T."/>
            <person name="Winkler M.E."/>
        </authorList>
    </citation>
    <scope>NUCLEOTIDE SEQUENCE</scope>
</reference>